<evidence type="ECO:0000259" key="2">
    <source>
        <dbReference type="Pfam" id="PF13439"/>
    </source>
</evidence>
<dbReference type="PANTHER" id="PTHR12526:SF637">
    <property type="entry name" value="GLYCOSYLTRANSFERASE EPSF-RELATED"/>
    <property type="match status" value="1"/>
</dbReference>
<accession>E0RYL9</accession>
<dbReference type="PANTHER" id="PTHR12526">
    <property type="entry name" value="GLYCOSYLTRANSFERASE"/>
    <property type="match status" value="1"/>
</dbReference>
<dbReference type="AlphaFoldDB" id="E0RYL9"/>
<dbReference type="STRING" id="515622.bpr_I0352"/>
<proteinExistence type="predicted"/>
<sequence length="405" mass="46012">MSKLLIVNSVLGFGSTGKIVMNIAREYEQKGYEVKVAFGRIMKQAATSSDGKRAALYGNMGVRIGNDMDVYCHGILSRITDKHGLYSRMSTRKFLKWASEYDPDVLWMHNIHGYYINYEMLFDWIKSRPQMKVKWTLHDCWSFTGHCAHFAYVKCDKWKEGCHDCPQRATYPAAIRDNSVGNFRRKKAAFTGVSDMTLITPSEWLKDMVKQSYMSEYPVEVKYNTINTEVFRPVDNSFKRNHGIEDKKMILGVASFWNERKGLDDFIELDKKLRSIDESESTDLASEQNSAHGTEKGNRSKFKIVLVGLSEAQMEDLRKKGSDILGIPRTNSVSEIVEIYSAADVFVNPTYEDTFPTVNMEAEACGTPVITYDTGGCRETLKSDKSMVIPQSVDEIIEALGKMNV</sequence>
<reference evidence="3 4" key="1">
    <citation type="journal article" date="2010" name="PLoS ONE">
        <title>The glycobiome of the rumen bacterium Butyrivibrio proteoclasticus B316(T) highlights adaptation to a polysaccharide-rich environment.</title>
        <authorList>
            <person name="Kelly W.J."/>
            <person name="Leahy S.C."/>
            <person name="Altermann E."/>
            <person name="Yeoman C.J."/>
            <person name="Dunne J.C."/>
            <person name="Kong Z."/>
            <person name="Pacheco D.M."/>
            <person name="Li D."/>
            <person name="Noel S.J."/>
            <person name="Moon C.D."/>
            <person name="Cookson A.L."/>
            <person name="Attwood G.T."/>
        </authorList>
    </citation>
    <scope>NUCLEOTIDE SEQUENCE [LARGE SCALE GENOMIC DNA]</scope>
    <source>
        <strain evidence="4">ATCC 51982 / DSM 14932 / B316</strain>
    </source>
</reference>
<dbReference type="KEGG" id="bpb:bpr_I0352"/>
<dbReference type="HOGENOM" id="CLU_009583_28_3_9"/>
<dbReference type="RefSeq" id="WP_013279757.1">
    <property type="nucleotide sequence ID" value="NC_014387.1"/>
</dbReference>
<evidence type="ECO:0000259" key="1">
    <source>
        <dbReference type="Pfam" id="PF00534"/>
    </source>
</evidence>
<dbReference type="Pfam" id="PF13439">
    <property type="entry name" value="Glyco_transf_4"/>
    <property type="match status" value="1"/>
</dbReference>
<dbReference type="InterPro" id="IPR001296">
    <property type="entry name" value="Glyco_trans_1"/>
</dbReference>
<dbReference type="GO" id="GO:0016757">
    <property type="term" value="F:glycosyltransferase activity"/>
    <property type="evidence" value="ECO:0007669"/>
    <property type="project" value="InterPro"/>
</dbReference>
<keyword evidence="4" id="KW-1185">Reference proteome</keyword>
<name>E0RYL9_BUTPB</name>
<evidence type="ECO:0000313" key="4">
    <source>
        <dbReference type="Proteomes" id="UP000001299"/>
    </source>
</evidence>
<dbReference type="Proteomes" id="UP000001299">
    <property type="component" value="Chromosome 1"/>
</dbReference>
<evidence type="ECO:0000313" key="3">
    <source>
        <dbReference type="EMBL" id="ADL33100.1"/>
    </source>
</evidence>
<dbReference type="Pfam" id="PF00534">
    <property type="entry name" value="Glycos_transf_1"/>
    <property type="match status" value="1"/>
</dbReference>
<dbReference type="InterPro" id="IPR028098">
    <property type="entry name" value="Glyco_trans_4-like_N"/>
</dbReference>
<dbReference type="eggNOG" id="COG0438">
    <property type="taxonomic scope" value="Bacteria"/>
</dbReference>
<dbReference type="EMBL" id="CP001810">
    <property type="protein sequence ID" value="ADL33100.1"/>
    <property type="molecule type" value="Genomic_DNA"/>
</dbReference>
<organism evidence="3 4">
    <name type="scientific">Butyrivibrio proteoclasticus (strain ATCC 51982 / DSM 14932 / B316)</name>
    <name type="common">Clostridium proteoclasticum</name>
    <dbReference type="NCBI Taxonomy" id="515622"/>
    <lineage>
        <taxon>Bacteria</taxon>
        <taxon>Bacillati</taxon>
        <taxon>Bacillota</taxon>
        <taxon>Clostridia</taxon>
        <taxon>Lachnospirales</taxon>
        <taxon>Lachnospiraceae</taxon>
        <taxon>Butyrivibrio</taxon>
    </lineage>
</organism>
<dbReference type="Gene3D" id="3.40.50.2000">
    <property type="entry name" value="Glycogen Phosphorylase B"/>
    <property type="match status" value="2"/>
</dbReference>
<feature type="domain" description="Glycosyl transferase family 1" evidence="1">
    <location>
        <begin position="238"/>
        <end position="400"/>
    </location>
</feature>
<dbReference type="CAZy" id="GT4">
    <property type="family name" value="Glycosyltransferase Family 4"/>
</dbReference>
<protein>
    <submittedName>
        <fullName evidence="3">Glycosyl transferase GT4 family</fullName>
    </submittedName>
</protein>
<gene>
    <name evidence="3" type="ordered locus">bpr_I0352</name>
</gene>
<keyword evidence="3" id="KW-0808">Transferase</keyword>
<feature type="domain" description="Glycosyltransferase subfamily 4-like N-terminal" evidence="2">
    <location>
        <begin position="19"/>
        <end position="229"/>
    </location>
</feature>
<dbReference type="SUPFAM" id="SSF53756">
    <property type="entry name" value="UDP-Glycosyltransferase/glycogen phosphorylase"/>
    <property type="match status" value="1"/>
</dbReference>